<dbReference type="SUPFAM" id="SSF48113">
    <property type="entry name" value="Heme-dependent peroxidases"/>
    <property type="match status" value="1"/>
</dbReference>
<dbReference type="GO" id="GO:0004497">
    <property type="term" value="F:monooxygenase activity"/>
    <property type="evidence" value="ECO:0007669"/>
    <property type="project" value="InterPro"/>
</dbReference>
<keyword evidence="9" id="KW-0472">Membrane</keyword>
<dbReference type="GO" id="GO:0006631">
    <property type="term" value="P:fatty acid metabolic process"/>
    <property type="evidence" value="ECO:0007669"/>
    <property type="project" value="UniProtKB-ARBA"/>
</dbReference>
<organism evidence="10 11">
    <name type="scientific">Aspergillus felis</name>
    <dbReference type="NCBI Taxonomy" id="1287682"/>
    <lineage>
        <taxon>Eukaryota</taxon>
        <taxon>Fungi</taxon>
        <taxon>Dikarya</taxon>
        <taxon>Ascomycota</taxon>
        <taxon>Pezizomycotina</taxon>
        <taxon>Eurotiomycetes</taxon>
        <taxon>Eurotiomycetidae</taxon>
        <taxon>Eurotiales</taxon>
        <taxon>Aspergillaceae</taxon>
        <taxon>Aspergillus</taxon>
        <taxon>Aspergillus subgen. Fumigati</taxon>
    </lineage>
</organism>
<evidence type="ECO:0000256" key="7">
    <source>
        <dbReference type="PIRSR" id="PIRSR619791-2"/>
    </source>
</evidence>
<dbReference type="GO" id="GO:0051213">
    <property type="term" value="F:dioxygenase activity"/>
    <property type="evidence" value="ECO:0007669"/>
    <property type="project" value="UniProtKB-KW"/>
</dbReference>
<keyword evidence="4" id="KW-0223">Dioxygenase</keyword>
<dbReference type="InterPro" id="IPR034812">
    <property type="entry name" value="Ppo-like_N"/>
</dbReference>
<dbReference type="InterPro" id="IPR036396">
    <property type="entry name" value="Cyt_P450_sf"/>
</dbReference>
<dbReference type="PANTHER" id="PTHR11903">
    <property type="entry name" value="PROSTAGLANDIN G/H SYNTHASE"/>
    <property type="match status" value="1"/>
</dbReference>
<dbReference type="GO" id="GO:0005506">
    <property type="term" value="F:iron ion binding"/>
    <property type="evidence" value="ECO:0007669"/>
    <property type="project" value="InterPro"/>
</dbReference>
<dbReference type="PRINTS" id="PR00457">
    <property type="entry name" value="ANPEROXIDASE"/>
</dbReference>
<evidence type="ECO:0000256" key="2">
    <source>
        <dbReference type="ARBA" id="ARBA00011881"/>
    </source>
</evidence>
<feature type="region of interest" description="Disordered" evidence="8">
    <location>
        <begin position="1"/>
        <end position="29"/>
    </location>
</feature>
<feature type="compositionally biased region" description="Basic and acidic residues" evidence="8">
    <location>
        <begin position="20"/>
        <end position="29"/>
    </location>
</feature>
<evidence type="ECO:0000256" key="4">
    <source>
        <dbReference type="ARBA" id="ARBA00022964"/>
    </source>
</evidence>
<dbReference type="InterPro" id="IPR036259">
    <property type="entry name" value="MFS_trans_sf"/>
</dbReference>
<gene>
    <name evidence="10" type="ORF">CNMCM5623_002834</name>
</gene>
<feature type="transmembrane region" description="Helical" evidence="9">
    <location>
        <begin position="1574"/>
        <end position="1593"/>
    </location>
</feature>
<feature type="region of interest" description="Disordered" evidence="8">
    <location>
        <begin position="1123"/>
        <end position="1150"/>
    </location>
</feature>
<dbReference type="OrthoDB" id="823504at2759"/>
<feature type="transmembrane region" description="Helical" evidence="9">
    <location>
        <begin position="1274"/>
        <end position="1294"/>
    </location>
</feature>
<feature type="transmembrane region" description="Helical" evidence="9">
    <location>
        <begin position="1196"/>
        <end position="1214"/>
    </location>
</feature>
<evidence type="ECO:0000256" key="6">
    <source>
        <dbReference type="ARBA" id="ARBA00023004"/>
    </source>
</evidence>
<dbReference type="PROSITE" id="PS50292">
    <property type="entry name" value="PEROXIDASE_3"/>
    <property type="match status" value="1"/>
</dbReference>
<keyword evidence="7" id="KW-0349">Heme</keyword>
<evidence type="ECO:0000313" key="10">
    <source>
        <dbReference type="EMBL" id="KAF7158168.1"/>
    </source>
</evidence>
<dbReference type="Pfam" id="PF00067">
    <property type="entry name" value="p450"/>
    <property type="match status" value="1"/>
</dbReference>
<dbReference type="SUPFAM" id="SSF103473">
    <property type="entry name" value="MFS general substrate transporter"/>
    <property type="match status" value="1"/>
</dbReference>
<dbReference type="PANTHER" id="PTHR11903:SF13">
    <property type="entry name" value="LINOLEATE 10R-LIPOXYGENASE"/>
    <property type="match status" value="1"/>
</dbReference>
<dbReference type="GO" id="GO:0016705">
    <property type="term" value="F:oxidoreductase activity, acting on paired donors, with incorporation or reduction of molecular oxygen"/>
    <property type="evidence" value="ECO:0007669"/>
    <property type="project" value="InterPro"/>
</dbReference>
<feature type="compositionally biased region" description="Polar residues" evidence="8">
    <location>
        <begin position="1"/>
        <end position="14"/>
    </location>
</feature>
<dbReference type="CDD" id="cd20612">
    <property type="entry name" value="CYP_LDS-like_C"/>
    <property type="match status" value="1"/>
</dbReference>
<comment type="subcellular location">
    <subcellularLocation>
        <location evidence="1">Membrane</location>
        <topology evidence="1">Multi-pass membrane protein</topology>
    </subcellularLocation>
</comment>
<keyword evidence="6 7" id="KW-0408">Iron</keyword>
<dbReference type="InterPro" id="IPR011701">
    <property type="entry name" value="MFS"/>
</dbReference>
<keyword evidence="9" id="KW-1133">Transmembrane helix</keyword>
<dbReference type="GO" id="GO:0022857">
    <property type="term" value="F:transmembrane transporter activity"/>
    <property type="evidence" value="ECO:0007669"/>
    <property type="project" value="InterPro"/>
</dbReference>
<proteinExistence type="predicted"/>
<dbReference type="GO" id="GO:0020037">
    <property type="term" value="F:heme binding"/>
    <property type="evidence" value="ECO:0007669"/>
    <property type="project" value="InterPro"/>
</dbReference>
<evidence type="ECO:0000256" key="9">
    <source>
        <dbReference type="SAM" id="Phobius"/>
    </source>
</evidence>
<dbReference type="InterPro" id="IPR037120">
    <property type="entry name" value="Haem_peroxidase_sf_animal"/>
</dbReference>
<feature type="transmembrane region" description="Helical" evidence="9">
    <location>
        <begin position="1368"/>
        <end position="1388"/>
    </location>
</feature>
<dbReference type="EMBL" id="JACBAE010001388">
    <property type="protein sequence ID" value="KAF7158168.1"/>
    <property type="molecule type" value="Genomic_DNA"/>
</dbReference>
<evidence type="ECO:0000256" key="8">
    <source>
        <dbReference type="SAM" id="MobiDB-lite"/>
    </source>
</evidence>
<dbReference type="CDD" id="cd09817">
    <property type="entry name" value="linoleate_diol_synthase_like"/>
    <property type="match status" value="1"/>
</dbReference>
<protein>
    <submittedName>
        <fullName evidence="10">Uncharacterized protein</fullName>
    </submittedName>
</protein>
<feature type="transmembrane region" description="Helical" evidence="9">
    <location>
        <begin position="1434"/>
        <end position="1453"/>
    </location>
</feature>
<dbReference type="GO" id="GO:0006979">
    <property type="term" value="P:response to oxidative stress"/>
    <property type="evidence" value="ECO:0007669"/>
    <property type="project" value="InterPro"/>
</dbReference>
<dbReference type="Proteomes" id="UP000654922">
    <property type="component" value="Unassembled WGS sequence"/>
</dbReference>
<dbReference type="InterPro" id="IPR019791">
    <property type="entry name" value="Haem_peroxidase_animal"/>
</dbReference>
<feature type="compositionally biased region" description="Polar residues" evidence="8">
    <location>
        <begin position="1123"/>
        <end position="1146"/>
    </location>
</feature>
<comment type="subunit">
    <text evidence="2">Homotetramer.</text>
</comment>
<dbReference type="Gene3D" id="1.20.1250.20">
    <property type="entry name" value="MFS general substrate transporter like domains"/>
    <property type="match status" value="1"/>
</dbReference>
<evidence type="ECO:0000256" key="5">
    <source>
        <dbReference type="ARBA" id="ARBA00023002"/>
    </source>
</evidence>
<dbReference type="InterPro" id="IPR010255">
    <property type="entry name" value="Haem_peroxidase_sf"/>
</dbReference>
<dbReference type="Pfam" id="PF07690">
    <property type="entry name" value="MFS_1"/>
    <property type="match status" value="1"/>
</dbReference>
<dbReference type="GO" id="GO:0016020">
    <property type="term" value="C:membrane"/>
    <property type="evidence" value="ECO:0007669"/>
    <property type="project" value="UniProtKB-SubCell"/>
</dbReference>
<dbReference type="CDD" id="cd17502">
    <property type="entry name" value="MFS_Azr1_MDR_like"/>
    <property type="match status" value="1"/>
</dbReference>
<accession>A0A8H6PNZ1</accession>
<dbReference type="Gene3D" id="1.10.630.10">
    <property type="entry name" value="Cytochrome P450"/>
    <property type="match status" value="1"/>
</dbReference>
<keyword evidence="3 7" id="KW-0479">Metal-binding</keyword>
<dbReference type="Gene3D" id="1.10.640.10">
    <property type="entry name" value="Haem peroxidase domain superfamily, animal type"/>
    <property type="match status" value="1"/>
</dbReference>
<sequence length="1599" mass="177945">MRQEPQTEGSSSKPGNDFESYSKPHDSIPKCMHEVQHINGLSREPPRADVSAEHGGATGSFKELSEVVHRATRPLPTEAGNGTYIEDDSQGGSLWEDLRSLGIEDAKTVKDLVKTEALGRPVDDKTMLMERIIQMVAKLPDKSKTREKATHTFLGKLWDSLPHPPLSYVGDKYAYRSADGSYNNPILPWLGAANTEYARTTEPSQMKPASLPDPSLIFDSIFARDTFKPHPNNVSSIFFTWASLIIHDLFQTGYPDQNINTTSSYLDLSILYGKNQAEQDMMRTFVDGKIKPDCFSDPRFHALPAASGVILIMLNRYHNYVAEHLALINENGRFTKVQDDEMDPAKARAALAKYDNDLFQTARLITCGMYISITLYDYLRTIINLNRDNTTWNLDPRTHEVHDVVPTALGNQCSVEFNLTYRWHSGIGRQDEAWMEKAYQEIVGKPGQDATLEDLMQGMSRFSAKMDKDPSKRTFAGLERQADGTFRDSDLVDILTCAIEQVSGSFGPNNVPKVLRSVEILGIEQARKWNVASLNEYRKFFNLKPYKSFEEINSDPHVADQLRHLYEHPDYVELYPGVIAEEPKEPMIPGVGIAPGYTVSRAVLSDAVALVRGDRFYTTEFNARSLTNWGYSEAKHNMEINQGCSFYRLALRAFPQWFSYNSIYIHYPMTIPSENRTIMKALGRGDDYSWDRPAYIPQRTNVFDYTNVRHILQDGSNFRVMWGEATAYVFGEKAWNFMLSGDAPVHEDQRNIMSRSLFHGQWHEAVKRFYLEVTQQLLAEKSCRVGAVNQVDITRDVGNLAHVHFASNIFSLPLKSRKHPHGILTEHEMFEIMALAFTAIFFDVDPVKSFFLRHKARQAAQKLGKLVEVNVRAINSSGFVATLLGNVRANENALFDYGVHMVKRLLQSGLDPEEVTFAQILPTAVAMVPNQAQVFTQIIDYYLSDNGRQHLPDINRFAKEDSSASDEVLLRYCMEAIRLNGIFGAYRKSHTNLTLNDKDGTVHIKPGDKVFVSFVDANRDPNVFPNPDEVDLNRPMESYIHYGVGPHTCLGGDASKVALTAMLRVVGRLDNLRRAPSAQGELKKIPRGHGFYTYMREDQSSFYPFPMKSLNGQLEKTVVSQGTDLENNTSPSAASVQNENGPSATDDTPPKRSVTGFRWFLICVAIFSANILYGLDTTIAADIQAAVSETFDNVRQLGWLGVGFTLGSTVAILPLGKAYGTFDTKWVFLSCLTMFAAASALCGAAPSMNAIIVGRVWAGAGGAGMYLGPQEQPFYIGMTGFVYGSGCILGPIVGGSLADSPASWRWVSFTLAFTFGGSTWPWNDGRVIALLVVFSVITLIFCVTQRYSILTDPINRIFPCEFLRNPQLILLYDCMACGGAALFVSVYYIPLYFLFVHGDSGTQAAVRLLPFICIYVATILTCGAVMGKTGYHNLWYLFSGICMTCGGAAMYTVRYDTPVANIYGYSILLGLGMTTIQAGYAVGPFLVKPDRVAELIQYLNISQGSSQLIGLAIASSIFQSLGFQRLKGVLAGTEYSDAQIQAAIAGTRSEVLRNVTPELRAKCVDAIVKTIGDVWVMVIAAGALWTLSSLFLTRKRFLV</sequence>
<feature type="transmembrane region" description="Helical" evidence="9">
    <location>
        <begin position="1465"/>
        <end position="1487"/>
    </location>
</feature>
<feature type="binding site" description="axial binding residue" evidence="7">
    <location>
        <position position="424"/>
    </location>
    <ligand>
        <name>heme b</name>
        <dbReference type="ChEBI" id="CHEBI:60344"/>
    </ligand>
    <ligandPart>
        <name>Fe</name>
        <dbReference type="ChEBI" id="CHEBI:18248"/>
    </ligandPart>
</feature>
<evidence type="ECO:0000313" key="11">
    <source>
        <dbReference type="Proteomes" id="UP000654922"/>
    </source>
</evidence>
<keyword evidence="9" id="KW-0812">Transmembrane</keyword>
<reference evidence="10" key="1">
    <citation type="submission" date="2020-06" db="EMBL/GenBank/DDBJ databases">
        <title>Draft genome sequences of strains closely related to Aspergillus parafelis and Aspergillus hiratsukae.</title>
        <authorList>
            <person name="Dos Santos R.A.C."/>
            <person name="Rivero-Menendez O."/>
            <person name="Steenwyk J.L."/>
            <person name="Mead M.E."/>
            <person name="Goldman G.H."/>
            <person name="Alastruey-Izquierdo A."/>
            <person name="Rokas A."/>
        </authorList>
    </citation>
    <scope>NUCLEOTIDE SEQUENCE</scope>
    <source>
        <strain evidence="10">CNM-CM5623</strain>
    </source>
</reference>
<feature type="transmembrane region" description="Helical" evidence="9">
    <location>
        <begin position="1157"/>
        <end position="1175"/>
    </location>
</feature>
<keyword evidence="5" id="KW-0560">Oxidoreductase</keyword>
<dbReference type="SUPFAM" id="SSF48264">
    <property type="entry name" value="Cytochrome P450"/>
    <property type="match status" value="1"/>
</dbReference>
<name>A0A8H6PNZ1_9EURO</name>
<dbReference type="InterPro" id="IPR050783">
    <property type="entry name" value="Oxylipin_biosynth_metab"/>
</dbReference>
<evidence type="ECO:0000256" key="1">
    <source>
        <dbReference type="ARBA" id="ARBA00004141"/>
    </source>
</evidence>
<feature type="transmembrane region" description="Helical" evidence="9">
    <location>
        <begin position="1226"/>
        <end position="1245"/>
    </location>
</feature>
<feature type="transmembrane region" description="Helical" evidence="9">
    <location>
        <begin position="1328"/>
        <end position="1347"/>
    </location>
</feature>
<feature type="transmembrane region" description="Helical" evidence="9">
    <location>
        <begin position="1408"/>
        <end position="1427"/>
    </location>
</feature>
<dbReference type="GO" id="GO:0004601">
    <property type="term" value="F:peroxidase activity"/>
    <property type="evidence" value="ECO:0007669"/>
    <property type="project" value="InterPro"/>
</dbReference>
<evidence type="ECO:0000256" key="3">
    <source>
        <dbReference type="ARBA" id="ARBA00022723"/>
    </source>
</evidence>
<dbReference type="InterPro" id="IPR001128">
    <property type="entry name" value="Cyt_P450"/>
</dbReference>
<comment type="caution">
    <text evidence="10">The sequence shown here is derived from an EMBL/GenBank/DDBJ whole genome shotgun (WGS) entry which is preliminary data.</text>
</comment>
<dbReference type="Pfam" id="PF03098">
    <property type="entry name" value="An_peroxidase"/>
    <property type="match status" value="1"/>
</dbReference>